<dbReference type="Pfam" id="PF04221">
    <property type="entry name" value="RelB"/>
    <property type="match status" value="1"/>
</dbReference>
<dbReference type="NCBIfam" id="TIGR02384">
    <property type="entry name" value="RelB_DinJ"/>
    <property type="match status" value="1"/>
</dbReference>
<accession>A0ABW1UJ28</accession>
<dbReference type="InterPro" id="IPR013321">
    <property type="entry name" value="Arc_rbn_hlx_hlx"/>
</dbReference>
<comment type="similarity">
    <text evidence="1">Belongs to the RelB/DinJ antitoxin family.</text>
</comment>
<keyword evidence="2" id="KW-1277">Toxin-antitoxin system</keyword>
<dbReference type="PANTHER" id="PTHR38781">
    <property type="entry name" value="ANTITOXIN DINJ-RELATED"/>
    <property type="match status" value="1"/>
</dbReference>
<organism evidence="4 5">
    <name type="scientific">Lactiplantibacillus daoliensis</name>
    <dbReference type="NCBI Taxonomy" id="2559916"/>
    <lineage>
        <taxon>Bacteria</taxon>
        <taxon>Bacillati</taxon>
        <taxon>Bacillota</taxon>
        <taxon>Bacilli</taxon>
        <taxon>Lactobacillales</taxon>
        <taxon>Lactobacillaceae</taxon>
        <taxon>Lactiplantibacillus</taxon>
    </lineage>
</organism>
<evidence type="ECO:0000256" key="1">
    <source>
        <dbReference type="ARBA" id="ARBA00010562"/>
    </source>
</evidence>
<proteinExistence type="inferred from homology"/>
<keyword evidence="5" id="KW-1185">Reference proteome</keyword>
<dbReference type="RefSeq" id="WP_137607764.1">
    <property type="nucleotide sequence ID" value="NZ_BJDH01000006.1"/>
</dbReference>
<dbReference type="EMBL" id="JBHSSB010000031">
    <property type="protein sequence ID" value="MFC6295887.1"/>
    <property type="molecule type" value="Genomic_DNA"/>
</dbReference>
<protein>
    <submittedName>
        <fullName evidence="4">Type II toxin-antitoxin system RelB/DinJ family antitoxin</fullName>
    </submittedName>
</protein>
<dbReference type="Proteomes" id="UP001596227">
    <property type="component" value="Unassembled WGS sequence"/>
</dbReference>
<reference evidence="5" key="1">
    <citation type="journal article" date="2019" name="Int. J. Syst. Evol. Microbiol.">
        <title>The Global Catalogue of Microorganisms (GCM) 10K type strain sequencing project: providing services to taxonomists for standard genome sequencing and annotation.</title>
        <authorList>
            <consortium name="The Broad Institute Genomics Platform"/>
            <consortium name="The Broad Institute Genome Sequencing Center for Infectious Disease"/>
            <person name="Wu L."/>
            <person name="Ma J."/>
        </authorList>
    </citation>
    <scope>NUCLEOTIDE SEQUENCE [LARGE SCALE GENOMIC DNA]</scope>
    <source>
        <strain evidence="5">CCM 8934</strain>
    </source>
</reference>
<dbReference type="InterPro" id="IPR007337">
    <property type="entry name" value="RelB/DinJ"/>
</dbReference>
<evidence type="ECO:0000256" key="3">
    <source>
        <dbReference type="SAM" id="MobiDB-lite"/>
    </source>
</evidence>
<gene>
    <name evidence="4" type="ORF">ACFQH1_11805</name>
</gene>
<evidence type="ECO:0000313" key="4">
    <source>
        <dbReference type="EMBL" id="MFC6295887.1"/>
    </source>
</evidence>
<name>A0ABW1UJ28_9LACO</name>
<comment type="caution">
    <text evidence="4">The sequence shown here is derived from an EMBL/GenBank/DDBJ whole genome shotgun (WGS) entry which is preliminary data.</text>
</comment>
<feature type="compositionally biased region" description="Basic and acidic residues" evidence="3">
    <location>
        <begin position="84"/>
        <end position="96"/>
    </location>
</feature>
<feature type="region of interest" description="Disordered" evidence="3">
    <location>
        <begin position="76"/>
        <end position="96"/>
    </location>
</feature>
<evidence type="ECO:0000313" key="5">
    <source>
        <dbReference type="Proteomes" id="UP001596227"/>
    </source>
</evidence>
<sequence length="96" mass="10715">MDNPGKDRITIRIDHEQKLAAQSVAKDLGSDLSTLINMFLSQMIKENGLPFTPSNRVSELDAALAELRVAERLPNYDRAGAHQHLKDLRDEADSDD</sequence>
<dbReference type="PANTHER" id="PTHR38781:SF1">
    <property type="entry name" value="ANTITOXIN DINJ-RELATED"/>
    <property type="match status" value="1"/>
</dbReference>
<evidence type="ECO:0000256" key="2">
    <source>
        <dbReference type="ARBA" id="ARBA00022649"/>
    </source>
</evidence>
<dbReference type="Gene3D" id="1.10.1220.10">
    <property type="entry name" value="Met repressor-like"/>
    <property type="match status" value="1"/>
</dbReference>